<accession>A0A2K2CJF9</accession>
<keyword evidence="11" id="KW-1185">Reference proteome</keyword>
<dbReference type="Pfam" id="PF18307">
    <property type="entry name" value="Tfb2_C"/>
    <property type="match status" value="1"/>
</dbReference>
<evidence type="ECO:0000256" key="5">
    <source>
        <dbReference type="ARBA" id="ARBA00023163"/>
    </source>
</evidence>
<dbReference type="InterPro" id="IPR040662">
    <property type="entry name" value="Tfb2_C"/>
</dbReference>
<evidence type="ECO:0000259" key="8">
    <source>
        <dbReference type="Pfam" id="PF18307"/>
    </source>
</evidence>
<keyword evidence="3" id="KW-0227">DNA damage</keyword>
<dbReference type="InParanoid" id="A0A2K2CJF9"/>
<dbReference type="STRING" id="15368.A0A2K2CJF9"/>
<reference evidence="10" key="3">
    <citation type="submission" date="2018-08" db="UniProtKB">
        <authorList>
            <consortium name="EnsemblPlants"/>
        </authorList>
    </citation>
    <scope>IDENTIFICATION</scope>
    <source>
        <strain evidence="10">cv. Bd21</strain>
    </source>
</reference>
<dbReference type="Gramene" id="PNT62161">
    <property type="protein sequence ID" value="PNT62161"/>
    <property type="gene ID" value="BRADI_5g26396v3"/>
</dbReference>
<reference evidence="9" key="2">
    <citation type="submission" date="2017-06" db="EMBL/GenBank/DDBJ databases">
        <title>WGS assembly of Brachypodium distachyon.</title>
        <authorList>
            <consortium name="The International Brachypodium Initiative"/>
            <person name="Lucas S."/>
            <person name="Harmon-Smith M."/>
            <person name="Lail K."/>
            <person name="Tice H."/>
            <person name="Grimwood J."/>
            <person name="Bruce D."/>
            <person name="Barry K."/>
            <person name="Shu S."/>
            <person name="Lindquist E."/>
            <person name="Wang M."/>
            <person name="Pitluck S."/>
            <person name="Vogel J.P."/>
            <person name="Garvin D.F."/>
            <person name="Mockler T.C."/>
            <person name="Schmutz J."/>
            <person name="Rokhsar D."/>
            <person name="Bevan M.W."/>
        </authorList>
    </citation>
    <scope>NUCLEOTIDE SEQUENCE</scope>
    <source>
        <strain evidence="9">Bd21</strain>
    </source>
</reference>
<dbReference type="Gene3D" id="3.30.70.2610">
    <property type="match status" value="1"/>
</dbReference>
<dbReference type="GO" id="GO:0001671">
    <property type="term" value="F:ATPase activator activity"/>
    <property type="evidence" value="ECO:0007669"/>
    <property type="project" value="InterPro"/>
</dbReference>
<keyword evidence="7" id="KW-0539">Nucleus</keyword>
<evidence type="ECO:0000256" key="1">
    <source>
        <dbReference type="ARBA" id="ARBA00004123"/>
    </source>
</evidence>
<organism evidence="9">
    <name type="scientific">Brachypodium distachyon</name>
    <name type="common">Purple false brome</name>
    <name type="synonym">Trachynia distachya</name>
    <dbReference type="NCBI Taxonomy" id="15368"/>
    <lineage>
        <taxon>Eukaryota</taxon>
        <taxon>Viridiplantae</taxon>
        <taxon>Streptophyta</taxon>
        <taxon>Embryophyta</taxon>
        <taxon>Tracheophyta</taxon>
        <taxon>Spermatophyta</taxon>
        <taxon>Magnoliopsida</taxon>
        <taxon>Liliopsida</taxon>
        <taxon>Poales</taxon>
        <taxon>Poaceae</taxon>
        <taxon>BOP clade</taxon>
        <taxon>Pooideae</taxon>
        <taxon>Stipodae</taxon>
        <taxon>Brachypodieae</taxon>
        <taxon>Brachypodium</taxon>
    </lineage>
</organism>
<name>A0A2K2CJF9_BRADI</name>
<evidence type="ECO:0000313" key="9">
    <source>
        <dbReference type="EMBL" id="PNT62161.1"/>
    </source>
</evidence>
<evidence type="ECO:0000313" key="11">
    <source>
        <dbReference type="Proteomes" id="UP000008810"/>
    </source>
</evidence>
<keyword evidence="5" id="KW-0804">Transcription</keyword>
<keyword evidence="6" id="KW-0234">DNA repair</keyword>
<dbReference type="GO" id="GO:0006289">
    <property type="term" value="P:nucleotide-excision repair"/>
    <property type="evidence" value="ECO:0007669"/>
    <property type="project" value="InterPro"/>
</dbReference>
<proteinExistence type="inferred from homology"/>
<dbReference type="AlphaFoldDB" id="A0A2K2CJF9"/>
<dbReference type="PANTHER" id="PTHR13152">
    <property type="entry name" value="TFIIH, POLYPEPTIDE 4"/>
    <property type="match status" value="1"/>
</dbReference>
<dbReference type="EMBL" id="CM000884">
    <property type="protein sequence ID" value="PNT62161.1"/>
    <property type="molecule type" value="Genomic_DNA"/>
</dbReference>
<evidence type="ECO:0000256" key="3">
    <source>
        <dbReference type="ARBA" id="ARBA00022763"/>
    </source>
</evidence>
<sequence>MASAQETATAGPDSSRVNLPLAAAAAAAAAAQRIISFLKQNAHPCVADKIPVVPENVTDQDMFEQCCDLARDNGFLLWEDSKKMRLIVRVEFHQEMREFLRRQR</sequence>
<keyword evidence="4" id="KW-0805">Transcription regulation</keyword>
<gene>
    <name evidence="9" type="ORF">BRADI_5g26396v3</name>
</gene>
<dbReference type="GO" id="GO:0000439">
    <property type="term" value="C:transcription factor TFIIH core complex"/>
    <property type="evidence" value="ECO:0007669"/>
    <property type="project" value="InterPro"/>
</dbReference>
<comment type="similarity">
    <text evidence="2">Belongs to the TFB2 family.</text>
</comment>
<dbReference type="Proteomes" id="UP000008810">
    <property type="component" value="Chromosome 5"/>
</dbReference>
<evidence type="ECO:0000256" key="4">
    <source>
        <dbReference type="ARBA" id="ARBA00023015"/>
    </source>
</evidence>
<comment type="subcellular location">
    <subcellularLocation>
        <location evidence="1">Nucleus</location>
    </subcellularLocation>
</comment>
<dbReference type="OrthoDB" id="364513at2759"/>
<evidence type="ECO:0000256" key="2">
    <source>
        <dbReference type="ARBA" id="ARBA00007132"/>
    </source>
</evidence>
<dbReference type="PANTHER" id="PTHR13152:SF0">
    <property type="entry name" value="GENERAL TRANSCRIPTION FACTOR IIH SUBUNIT 4"/>
    <property type="match status" value="1"/>
</dbReference>
<evidence type="ECO:0000256" key="7">
    <source>
        <dbReference type="ARBA" id="ARBA00023242"/>
    </source>
</evidence>
<protein>
    <recommendedName>
        <fullName evidence="8">Transcription factor Tfb2 C-terminal domain-containing protein</fullName>
    </recommendedName>
</protein>
<dbReference type="EnsemblPlants" id="PNT62161">
    <property type="protein sequence ID" value="PNT62161"/>
    <property type="gene ID" value="BRADI_5g26396v3"/>
</dbReference>
<evidence type="ECO:0000313" key="10">
    <source>
        <dbReference type="EnsemblPlants" id="PNT62161"/>
    </source>
</evidence>
<reference evidence="9 10" key="1">
    <citation type="journal article" date="2010" name="Nature">
        <title>Genome sequencing and analysis of the model grass Brachypodium distachyon.</title>
        <authorList>
            <consortium name="International Brachypodium Initiative"/>
        </authorList>
    </citation>
    <scope>NUCLEOTIDE SEQUENCE [LARGE SCALE GENOMIC DNA]</scope>
    <source>
        <strain evidence="9 10">Bd21</strain>
    </source>
</reference>
<dbReference type="InterPro" id="IPR004598">
    <property type="entry name" value="TFIIH_p52/Tfb2"/>
</dbReference>
<feature type="domain" description="Transcription factor Tfb2 C-terminal" evidence="8">
    <location>
        <begin position="55"/>
        <end position="101"/>
    </location>
</feature>
<evidence type="ECO:0000256" key="6">
    <source>
        <dbReference type="ARBA" id="ARBA00023204"/>
    </source>
</evidence>